<protein>
    <submittedName>
        <fullName evidence="2">Uncharacterized protein</fullName>
    </submittedName>
</protein>
<keyword evidence="3" id="KW-1185">Reference proteome</keyword>
<dbReference type="EMBL" id="DUZY01000006">
    <property type="protein sequence ID" value="DAD43808.1"/>
    <property type="molecule type" value="Genomic_DNA"/>
</dbReference>
<evidence type="ECO:0000313" key="2">
    <source>
        <dbReference type="EMBL" id="DAD43808.1"/>
    </source>
</evidence>
<accession>A0A822ZPT9</accession>
<dbReference type="Proteomes" id="UP000607653">
    <property type="component" value="Unassembled WGS sequence"/>
</dbReference>
<organism evidence="2 3">
    <name type="scientific">Nelumbo nucifera</name>
    <name type="common">Sacred lotus</name>
    <dbReference type="NCBI Taxonomy" id="4432"/>
    <lineage>
        <taxon>Eukaryota</taxon>
        <taxon>Viridiplantae</taxon>
        <taxon>Streptophyta</taxon>
        <taxon>Embryophyta</taxon>
        <taxon>Tracheophyta</taxon>
        <taxon>Spermatophyta</taxon>
        <taxon>Magnoliopsida</taxon>
        <taxon>Proteales</taxon>
        <taxon>Nelumbonaceae</taxon>
        <taxon>Nelumbo</taxon>
    </lineage>
</organism>
<gene>
    <name evidence="2" type="ORF">HUJ06_002038</name>
</gene>
<dbReference type="AlphaFoldDB" id="A0A822ZPT9"/>
<feature type="region of interest" description="Disordered" evidence="1">
    <location>
        <begin position="1"/>
        <end position="60"/>
    </location>
</feature>
<comment type="caution">
    <text evidence="2">The sequence shown here is derived from an EMBL/GenBank/DDBJ whole genome shotgun (WGS) entry which is preliminary data.</text>
</comment>
<reference evidence="2 3" key="1">
    <citation type="journal article" date="2020" name="Mol. Biol. Evol.">
        <title>Distinct Expression and Methylation Patterns for Genes with Different Fates following a Single Whole-Genome Duplication in Flowering Plants.</title>
        <authorList>
            <person name="Shi T."/>
            <person name="Rahmani R.S."/>
            <person name="Gugger P.F."/>
            <person name="Wang M."/>
            <person name="Li H."/>
            <person name="Zhang Y."/>
            <person name="Li Z."/>
            <person name="Wang Q."/>
            <person name="Van de Peer Y."/>
            <person name="Marchal K."/>
            <person name="Chen J."/>
        </authorList>
    </citation>
    <scope>NUCLEOTIDE SEQUENCE [LARGE SCALE GENOMIC DNA]</scope>
    <source>
        <tissue evidence="2">Leaf</tissue>
    </source>
</reference>
<evidence type="ECO:0000256" key="1">
    <source>
        <dbReference type="SAM" id="MobiDB-lite"/>
    </source>
</evidence>
<sequence>MPDASPPELEGETPMGGPIEFDDTPVTPPIRPQTQTQQTYEESTGPSERPFKRQRKGNSDIDNKMERLLNILIAEDGGPTVEDCMQKLHEIGWTARTPLYFEATIVFAETSKARKEWIPWCGTCDTLNEEKVKRWIALWGRRMNIS</sequence>
<proteinExistence type="predicted"/>
<evidence type="ECO:0000313" key="3">
    <source>
        <dbReference type="Proteomes" id="UP000607653"/>
    </source>
</evidence>
<name>A0A822ZPT9_NELNU</name>